<dbReference type="Gene3D" id="1.20.1280.50">
    <property type="match status" value="1"/>
</dbReference>
<reference evidence="2" key="1">
    <citation type="journal article" date="2014" name="Nat. Commun.">
        <title>The emerging biofuel crop Camelina sativa retains a highly undifferentiated hexaploid genome structure.</title>
        <authorList>
            <person name="Kagale S."/>
            <person name="Koh C."/>
            <person name="Nixon J."/>
            <person name="Bollina V."/>
            <person name="Clarke W.E."/>
            <person name="Tuteja R."/>
            <person name="Spillane C."/>
            <person name="Robinson S.J."/>
            <person name="Links M.G."/>
            <person name="Clarke C."/>
            <person name="Higgins E.E."/>
            <person name="Huebert T."/>
            <person name="Sharpe A.G."/>
            <person name="Parkin I.A."/>
        </authorList>
    </citation>
    <scope>NUCLEOTIDE SEQUENCE [LARGE SCALE GENOMIC DNA]</scope>
    <source>
        <strain evidence="2">cv. DH55</strain>
    </source>
</reference>
<dbReference type="InterPro" id="IPR001810">
    <property type="entry name" value="F-box_dom"/>
</dbReference>
<dbReference type="InterPro" id="IPR050232">
    <property type="entry name" value="FBL13/AtMIF1-like"/>
</dbReference>
<dbReference type="GeneID" id="109133094"/>
<dbReference type="SMART" id="SM00579">
    <property type="entry name" value="FBD"/>
    <property type="match status" value="1"/>
</dbReference>
<name>A0ABM1RR21_CAMSA</name>
<sequence>MYQKATRTGSNLGRISDLPDELLVELLSFVPTKEAVATSVLSKRWRPVWKLSLNLERDCVELCAICSLDYFPFILMQSSKLRVLRFKQQRCCCSNLLREKWKEPNFVPLSLRRSLEAVEWIGYKGRKETEIEAAIYILQNACNLKTMDITSSTSNTFQDNTNIMVDLNLILTNSPDCWVSIKP</sequence>
<dbReference type="RefSeq" id="XP_019101459.1">
    <property type="nucleotide sequence ID" value="XM_019245914.1"/>
</dbReference>
<evidence type="ECO:0000313" key="3">
    <source>
        <dbReference type="RefSeq" id="XP_019101459.1"/>
    </source>
</evidence>
<dbReference type="InterPro" id="IPR053781">
    <property type="entry name" value="F-box_AtFBL13-like"/>
</dbReference>
<dbReference type="InterPro" id="IPR006566">
    <property type="entry name" value="FBD"/>
</dbReference>
<organism evidence="2 3">
    <name type="scientific">Camelina sativa</name>
    <name type="common">False flax</name>
    <name type="synonym">Myagrum sativum</name>
    <dbReference type="NCBI Taxonomy" id="90675"/>
    <lineage>
        <taxon>Eukaryota</taxon>
        <taxon>Viridiplantae</taxon>
        <taxon>Streptophyta</taxon>
        <taxon>Embryophyta</taxon>
        <taxon>Tracheophyta</taxon>
        <taxon>Spermatophyta</taxon>
        <taxon>Magnoliopsida</taxon>
        <taxon>eudicotyledons</taxon>
        <taxon>Gunneridae</taxon>
        <taxon>Pentapetalae</taxon>
        <taxon>rosids</taxon>
        <taxon>malvids</taxon>
        <taxon>Brassicales</taxon>
        <taxon>Brassicaceae</taxon>
        <taxon>Camelineae</taxon>
        <taxon>Camelina</taxon>
    </lineage>
</organism>
<gene>
    <name evidence="3" type="primary">LOC109133094</name>
</gene>
<evidence type="ECO:0000259" key="1">
    <source>
        <dbReference type="PROSITE" id="PS50181"/>
    </source>
</evidence>
<dbReference type="Pfam" id="PF00646">
    <property type="entry name" value="F-box"/>
    <property type="match status" value="1"/>
</dbReference>
<dbReference type="SMART" id="SM00256">
    <property type="entry name" value="FBOX"/>
    <property type="match status" value="1"/>
</dbReference>
<dbReference type="SUPFAM" id="SSF81383">
    <property type="entry name" value="F-box domain"/>
    <property type="match status" value="1"/>
</dbReference>
<dbReference type="PANTHER" id="PTHR31900:SF34">
    <property type="entry name" value="EMB|CAB62440.1-RELATED"/>
    <property type="match status" value="1"/>
</dbReference>
<reference evidence="3" key="2">
    <citation type="submission" date="2025-08" db="UniProtKB">
        <authorList>
            <consortium name="RefSeq"/>
        </authorList>
    </citation>
    <scope>IDENTIFICATION</scope>
    <source>
        <tissue evidence="3">Leaf</tissue>
    </source>
</reference>
<dbReference type="PANTHER" id="PTHR31900">
    <property type="entry name" value="F-BOX/RNI SUPERFAMILY PROTEIN-RELATED"/>
    <property type="match status" value="1"/>
</dbReference>
<protein>
    <submittedName>
        <fullName evidence="3">FBD-associated F-box protein At3g12840</fullName>
    </submittedName>
</protein>
<dbReference type="PROSITE" id="PS50181">
    <property type="entry name" value="FBOX"/>
    <property type="match status" value="1"/>
</dbReference>
<dbReference type="Proteomes" id="UP000694864">
    <property type="component" value="Chromosome 1"/>
</dbReference>
<dbReference type="CDD" id="cd22160">
    <property type="entry name" value="F-box_AtFBL13-like"/>
    <property type="match status" value="1"/>
</dbReference>
<dbReference type="InterPro" id="IPR036047">
    <property type="entry name" value="F-box-like_dom_sf"/>
</dbReference>
<keyword evidence="2" id="KW-1185">Reference proteome</keyword>
<proteinExistence type="predicted"/>
<dbReference type="Pfam" id="PF08387">
    <property type="entry name" value="FBD"/>
    <property type="match status" value="1"/>
</dbReference>
<evidence type="ECO:0000313" key="2">
    <source>
        <dbReference type="Proteomes" id="UP000694864"/>
    </source>
</evidence>
<feature type="domain" description="F-box" evidence="1">
    <location>
        <begin position="12"/>
        <end position="48"/>
    </location>
</feature>
<accession>A0ABM1RR21</accession>